<proteinExistence type="predicted"/>
<name>A6JKV6_RAT</name>
<protein>
    <submittedName>
        <fullName evidence="1">RCG60886</fullName>
    </submittedName>
</protein>
<evidence type="ECO:0000313" key="2">
    <source>
        <dbReference type="Proteomes" id="UP000234681"/>
    </source>
</evidence>
<reference evidence="2" key="1">
    <citation type="submission" date="2005-09" db="EMBL/GenBank/DDBJ databases">
        <authorList>
            <person name="Mural R.J."/>
            <person name="Li P.W."/>
            <person name="Adams M.D."/>
            <person name="Amanatides P.G."/>
            <person name="Baden-Tillson H."/>
            <person name="Barnstead M."/>
            <person name="Chin S.H."/>
            <person name="Dew I."/>
            <person name="Evans C.A."/>
            <person name="Ferriera S."/>
            <person name="Flanigan M."/>
            <person name="Fosler C."/>
            <person name="Glodek A."/>
            <person name="Gu Z."/>
            <person name="Holt R.A."/>
            <person name="Jennings D."/>
            <person name="Kraft C.L."/>
            <person name="Lu F."/>
            <person name="Nguyen T."/>
            <person name="Nusskern D.R."/>
            <person name="Pfannkoch C.M."/>
            <person name="Sitter C."/>
            <person name="Sutton G.G."/>
            <person name="Venter J.C."/>
            <person name="Wang Z."/>
            <person name="Woodage T."/>
            <person name="Zheng X.H."/>
            <person name="Zhong F."/>
        </authorList>
    </citation>
    <scope>NUCLEOTIDE SEQUENCE [LARGE SCALE GENOMIC DNA]</scope>
    <source>
        <strain>BN</strain>
        <strain evidence="2">Sprague-Dawley</strain>
    </source>
</reference>
<dbReference type="AlphaFoldDB" id="A6JKV6"/>
<sequence length="28" mass="3522">MWWRSEGILIGQRWKVVYVKKRVQIKPH</sequence>
<gene>
    <name evidence="1" type="ORF">rCG_60886</name>
</gene>
<accession>A6JKV6</accession>
<evidence type="ECO:0000313" key="1">
    <source>
        <dbReference type="EMBL" id="EDL97322.1"/>
    </source>
</evidence>
<dbReference type="Proteomes" id="UP000234681">
    <property type="component" value="Chromosome 20"/>
</dbReference>
<dbReference type="EMBL" id="CH473988">
    <property type="protein sequence ID" value="EDL97322.1"/>
    <property type="molecule type" value="Genomic_DNA"/>
</dbReference>
<organism evidence="1 2">
    <name type="scientific">Rattus norvegicus</name>
    <name type="common">Rat</name>
    <dbReference type="NCBI Taxonomy" id="10116"/>
    <lineage>
        <taxon>Eukaryota</taxon>
        <taxon>Metazoa</taxon>
        <taxon>Chordata</taxon>
        <taxon>Craniata</taxon>
        <taxon>Vertebrata</taxon>
        <taxon>Euteleostomi</taxon>
        <taxon>Mammalia</taxon>
        <taxon>Eutheria</taxon>
        <taxon>Euarchontoglires</taxon>
        <taxon>Glires</taxon>
        <taxon>Rodentia</taxon>
        <taxon>Myomorpha</taxon>
        <taxon>Muroidea</taxon>
        <taxon>Muridae</taxon>
        <taxon>Murinae</taxon>
        <taxon>Rattus</taxon>
    </lineage>
</organism>